<dbReference type="InterPro" id="IPR036236">
    <property type="entry name" value="Znf_C2H2_sf"/>
</dbReference>
<evidence type="ECO:0000256" key="2">
    <source>
        <dbReference type="ARBA" id="ARBA00022737"/>
    </source>
</evidence>
<dbReference type="GeneID" id="115033822"/>
<keyword evidence="9" id="KW-1185">Reference proteome</keyword>
<keyword evidence="1" id="KW-0479">Metal-binding</keyword>
<dbReference type="InterPro" id="IPR008598">
    <property type="entry name" value="Di19_Zn-bd"/>
</dbReference>
<dbReference type="PROSITE" id="PS50157">
    <property type="entry name" value="ZINC_FINGER_C2H2_2"/>
    <property type="match status" value="2"/>
</dbReference>
<dbReference type="EnsemblMetazoa" id="XM_029488052.1">
    <property type="protein sequence ID" value="XP_029343912.1"/>
    <property type="gene ID" value="LOC115033822"/>
</dbReference>
<evidence type="ECO:0000256" key="3">
    <source>
        <dbReference type="ARBA" id="ARBA00022771"/>
    </source>
</evidence>
<accession>A0A8R2JPJ2</accession>
<feature type="region of interest" description="Disordered" evidence="6">
    <location>
        <begin position="201"/>
        <end position="221"/>
    </location>
</feature>
<dbReference type="InterPro" id="IPR013087">
    <property type="entry name" value="Znf_C2H2_type"/>
</dbReference>
<dbReference type="Proteomes" id="UP000007819">
    <property type="component" value="Chromosome A1"/>
</dbReference>
<evidence type="ECO:0000256" key="5">
    <source>
        <dbReference type="PROSITE-ProRule" id="PRU00042"/>
    </source>
</evidence>
<sequence length="283" mass="31097">MDETTGSETDILSRLKVDDIDDGNVDTDCYIDEDGSKDEFCDDPYAQGPDVDEYEDVDLVKDDFVSHSTTIFDKSLIASRMLNDPKDIHTSTASGIDFAISSAQTNQCPSEQSLTTADRLGRRPCPLCQKVISNKSNLLKHMRIRHSDEYNPAGCSVCGKVFKNKYSLRAHINIYHKEHSTTTNSPNQGAYQVYNNNAIGQQQQHPQHQQSASVQPVNNSTGPYLTSSSPVTCFNQSSNATTTGGYIIQQPPTSPFLNKISLDLPSPYQLTNQATSGPPLSPL</sequence>
<dbReference type="OrthoDB" id="6622024at2759"/>
<dbReference type="AlphaFoldDB" id="A0A8R2JPJ2"/>
<dbReference type="GO" id="GO:0043565">
    <property type="term" value="F:sequence-specific DNA binding"/>
    <property type="evidence" value="ECO:0007669"/>
    <property type="project" value="TreeGrafter"/>
</dbReference>
<evidence type="ECO:0000256" key="4">
    <source>
        <dbReference type="ARBA" id="ARBA00022833"/>
    </source>
</evidence>
<keyword evidence="4" id="KW-0862">Zinc</keyword>
<evidence type="ECO:0000259" key="7">
    <source>
        <dbReference type="PROSITE" id="PS50157"/>
    </source>
</evidence>
<dbReference type="GO" id="GO:0000981">
    <property type="term" value="F:DNA-binding transcription factor activity, RNA polymerase II-specific"/>
    <property type="evidence" value="ECO:0007669"/>
    <property type="project" value="TreeGrafter"/>
</dbReference>
<dbReference type="PANTHER" id="PTHR24408:SF58">
    <property type="entry name" value="TRANSCRIPTION FACTOR (TFIIIA), PUTATIVE (AFU_ORTHOLOGUE AFUA_1G05150)-RELATED"/>
    <property type="match status" value="1"/>
</dbReference>
<dbReference type="SUPFAM" id="SSF57667">
    <property type="entry name" value="beta-beta-alpha zinc fingers"/>
    <property type="match status" value="1"/>
</dbReference>
<dbReference type="SMART" id="SM00355">
    <property type="entry name" value="ZnF_C2H2"/>
    <property type="match status" value="2"/>
</dbReference>
<keyword evidence="2" id="KW-0677">Repeat</keyword>
<reference evidence="9" key="1">
    <citation type="submission" date="2010-06" db="EMBL/GenBank/DDBJ databases">
        <authorList>
            <person name="Jiang H."/>
            <person name="Abraham K."/>
            <person name="Ali S."/>
            <person name="Alsbrooks S.L."/>
            <person name="Anim B.N."/>
            <person name="Anosike U.S."/>
            <person name="Attaway T."/>
            <person name="Bandaranaike D.P."/>
            <person name="Battles P.K."/>
            <person name="Bell S.N."/>
            <person name="Bell A.V."/>
            <person name="Beltran B."/>
            <person name="Bickham C."/>
            <person name="Bustamante Y."/>
            <person name="Caleb T."/>
            <person name="Canada A."/>
            <person name="Cardenas V."/>
            <person name="Carter K."/>
            <person name="Chacko J."/>
            <person name="Chandrabose M.N."/>
            <person name="Chavez D."/>
            <person name="Chavez A."/>
            <person name="Chen L."/>
            <person name="Chu H.-S."/>
            <person name="Claassen K.J."/>
            <person name="Cockrell R."/>
            <person name="Collins M."/>
            <person name="Cooper J.A."/>
            <person name="Cree A."/>
            <person name="Curry S.M."/>
            <person name="Da Y."/>
            <person name="Dao M.D."/>
            <person name="Das B."/>
            <person name="Davila M.-L."/>
            <person name="Davy-Carroll L."/>
            <person name="Denson S."/>
            <person name="Dinh H."/>
            <person name="Ebong V.E."/>
            <person name="Edwards J.R."/>
            <person name="Egan A."/>
            <person name="El-Daye J."/>
            <person name="Escobedo L."/>
            <person name="Fernandez S."/>
            <person name="Fernando P.R."/>
            <person name="Flagg N."/>
            <person name="Forbes L.D."/>
            <person name="Fowler R.G."/>
            <person name="Fu Q."/>
            <person name="Gabisi R.A."/>
            <person name="Ganer J."/>
            <person name="Garbino Pronczuk A."/>
            <person name="Garcia R.M."/>
            <person name="Garner T."/>
            <person name="Garrett T.E."/>
            <person name="Gonzalez D.A."/>
            <person name="Hamid H."/>
            <person name="Hawkins E.S."/>
            <person name="Hirani K."/>
            <person name="Hogues M.E."/>
            <person name="Hollins B."/>
            <person name="Hsiao C.-H."/>
            <person name="Jabil R."/>
            <person name="James M.L."/>
            <person name="Jhangiani S.N."/>
            <person name="Johnson B."/>
            <person name="Johnson Q."/>
            <person name="Joshi V."/>
            <person name="Kalu J.B."/>
            <person name="Kam C."/>
            <person name="Kashfia A."/>
            <person name="Keebler J."/>
            <person name="Kisamo H."/>
            <person name="Kovar C.L."/>
            <person name="Lago L.A."/>
            <person name="Lai C.-Y."/>
            <person name="Laidlaw J."/>
            <person name="Lara F."/>
            <person name="Le T.-K."/>
            <person name="Lee S.L."/>
            <person name="Legall F.H."/>
            <person name="Lemon S.J."/>
            <person name="Lewis L.R."/>
            <person name="Li B."/>
            <person name="Liu Y."/>
            <person name="Liu Y.-S."/>
            <person name="Lopez J."/>
            <person name="Lozado R.J."/>
            <person name="Lu J."/>
            <person name="Madu R.C."/>
            <person name="Maheshwari M."/>
            <person name="Maheshwari R."/>
            <person name="Malloy K."/>
            <person name="Martinez E."/>
            <person name="Mathew T."/>
            <person name="Mercado I.C."/>
            <person name="Mercado C."/>
            <person name="Meyer B."/>
            <person name="Montgomery K."/>
            <person name="Morgan M.B."/>
            <person name="Munidasa M."/>
            <person name="Nazareth L.V."/>
            <person name="Nelson J."/>
            <person name="Ng B.M."/>
            <person name="Nguyen N.B."/>
            <person name="Nguyen P.Q."/>
            <person name="Nguyen T."/>
            <person name="Obregon M."/>
            <person name="Okwuonu G.O."/>
            <person name="Onwere C.G."/>
            <person name="Orozco G."/>
            <person name="Parra A."/>
            <person name="Patel S."/>
            <person name="Patil S."/>
            <person name="Perez A."/>
            <person name="Perez Y."/>
            <person name="Pham C."/>
            <person name="Primus E.L."/>
            <person name="Pu L.-L."/>
            <person name="Puazo M."/>
            <person name="Qin X."/>
            <person name="Quiroz J.B."/>
            <person name="Reese J."/>
            <person name="Richards S."/>
            <person name="Rives C.M."/>
            <person name="Robberts R."/>
            <person name="Ruiz S.J."/>
            <person name="Ruiz M.J."/>
            <person name="Santibanez J."/>
            <person name="Schneider B.W."/>
            <person name="Sisson I."/>
            <person name="Smith M."/>
            <person name="Sodergren E."/>
            <person name="Song X.-Z."/>
            <person name="Song B.B."/>
            <person name="Summersgill H."/>
            <person name="Thelus R."/>
            <person name="Thornton R.D."/>
            <person name="Trejos Z.Y."/>
            <person name="Usmani K."/>
            <person name="Vattathil S."/>
            <person name="Villasana D."/>
            <person name="Walker D.L."/>
            <person name="Wang S."/>
            <person name="Wang K."/>
            <person name="White C.S."/>
            <person name="Williams A.C."/>
            <person name="Williamson J."/>
            <person name="Wilson K."/>
            <person name="Woghiren I.O."/>
            <person name="Woodworth J.R."/>
            <person name="Worley K.C."/>
            <person name="Wright R.A."/>
            <person name="Wu W."/>
            <person name="Young L."/>
            <person name="Zhang L."/>
            <person name="Zhang J."/>
            <person name="Zhu Y."/>
            <person name="Muzny D.M."/>
            <person name="Weinstock G."/>
            <person name="Gibbs R.A."/>
        </authorList>
    </citation>
    <scope>NUCLEOTIDE SEQUENCE [LARGE SCALE GENOMIC DNA]</scope>
    <source>
        <strain evidence="9">LSR1</strain>
    </source>
</reference>
<dbReference type="GO" id="GO:0008270">
    <property type="term" value="F:zinc ion binding"/>
    <property type="evidence" value="ECO:0007669"/>
    <property type="project" value="UniProtKB-KW"/>
</dbReference>
<dbReference type="KEGG" id="api:115033822"/>
<dbReference type="Pfam" id="PF05605">
    <property type="entry name" value="zf-Di19"/>
    <property type="match status" value="1"/>
</dbReference>
<evidence type="ECO:0000256" key="1">
    <source>
        <dbReference type="ARBA" id="ARBA00022723"/>
    </source>
</evidence>
<protein>
    <recommendedName>
        <fullName evidence="7">C2H2-type domain-containing protein</fullName>
    </recommendedName>
</protein>
<dbReference type="GO" id="GO:0005634">
    <property type="term" value="C:nucleus"/>
    <property type="evidence" value="ECO:0007669"/>
    <property type="project" value="TreeGrafter"/>
</dbReference>
<evidence type="ECO:0000313" key="9">
    <source>
        <dbReference type="Proteomes" id="UP000007819"/>
    </source>
</evidence>
<dbReference type="PANTHER" id="PTHR24408">
    <property type="entry name" value="ZINC FINGER PROTEIN"/>
    <property type="match status" value="1"/>
</dbReference>
<evidence type="ECO:0000256" key="6">
    <source>
        <dbReference type="SAM" id="MobiDB-lite"/>
    </source>
</evidence>
<reference evidence="8" key="2">
    <citation type="submission" date="2022-06" db="UniProtKB">
        <authorList>
            <consortium name="EnsemblMetazoa"/>
        </authorList>
    </citation>
    <scope>IDENTIFICATION</scope>
</reference>
<dbReference type="RefSeq" id="XP_029343912.1">
    <property type="nucleotide sequence ID" value="XM_029488052.1"/>
</dbReference>
<evidence type="ECO:0000313" key="8">
    <source>
        <dbReference type="EnsemblMetazoa" id="XP_029343912.1"/>
    </source>
</evidence>
<organism evidence="8 9">
    <name type="scientific">Acyrthosiphon pisum</name>
    <name type="common">Pea aphid</name>
    <dbReference type="NCBI Taxonomy" id="7029"/>
    <lineage>
        <taxon>Eukaryota</taxon>
        <taxon>Metazoa</taxon>
        <taxon>Ecdysozoa</taxon>
        <taxon>Arthropoda</taxon>
        <taxon>Hexapoda</taxon>
        <taxon>Insecta</taxon>
        <taxon>Pterygota</taxon>
        <taxon>Neoptera</taxon>
        <taxon>Paraneoptera</taxon>
        <taxon>Hemiptera</taxon>
        <taxon>Sternorrhyncha</taxon>
        <taxon>Aphidomorpha</taxon>
        <taxon>Aphidoidea</taxon>
        <taxon>Aphididae</taxon>
        <taxon>Macrosiphini</taxon>
        <taxon>Acyrthosiphon</taxon>
    </lineage>
</organism>
<feature type="domain" description="C2H2-type" evidence="7">
    <location>
        <begin position="153"/>
        <end position="181"/>
    </location>
</feature>
<name>A0A8R2JPJ2_ACYPI</name>
<proteinExistence type="predicted"/>
<feature type="compositionally biased region" description="Low complexity" evidence="6">
    <location>
        <begin position="201"/>
        <end position="217"/>
    </location>
</feature>
<dbReference type="Gene3D" id="3.30.160.60">
    <property type="entry name" value="Classic Zinc Finger"/>
    <property type="match status" value="1"/>
</dbReference>
<keyword evidence="3 5" id="KW-0863">Zinc-finger</keyword>
<feature type="domain" description="C2H2-type" evidence="7">
    <location>
        <begin position="123"/>
        <end position="151"/>
    </location>
</feature>
<dbReference type="PROSITE" id="PS00028">
    <property type="entry name" value="ZINC_FINGER_C2H2_1"/>
    <property type="match status" value="2"/>
</dbReference>